<reference evidence="2" key="1">
    <citation type="journal article" date="2015" name="Nat. Genet.">
        <title>The genome and transcriptome of the zoonotic hookworm Ancylostoma ceylanicum identify infection-specific gene families.</title>
        <authorList>
            <person name="Schwarz E.M."/>
            <person name="Hu Y."/>
            <person name="Antoshechkin I."/>
            <person name="Miller M.M."/>
            <person name="Sternberg P.W."/>
            <person name="Aroian R.V."/>
        </authorList>
    </citation>
    <scope>NUCLEOTIDE SEQUENCE</scope>
    <source>
        <strain evidence="2">HY135</strain>
    </source>
</reference>
<keyword evidence="2" id="KW-1185">Reference proteome</keyword>
<gene>
    <name evidence="1" type="primary">Acey_s0307.g2018</name>
    <name evidence="1" type="ORF">Y032_0307g2018</name>
</gene>
<name>A0A016S3K6_9BILA</name>
<accession>A0A016S3K6</accession>
<organism evidence="1 2">
    <name type="scientific">Ancylostoma ceylanicum</name>
    <dbReference type="NCBI Taxonomy" id="53326"/>
    <lineage>
        <taxon>Eukaryota</taxon>
        <taxon>Metazoa</taxon>
        <taxon>Ecdysozoa</taxon>
        <taxon>Nematoda</taxon>
        <taxon>Chromadorea</taxon>
        <taxon>Rhabditida</taxon>
        <taxon>Rhabditina</taxon>
        <taxon>Rhabditomorpha</taxon>
        <taxon>Strongyloidea</taxon>
        <taxon>Ancylostomatidae</taxon>
        <taxon>Ancylostomatinae</taxon>
        <taxon>Ancylostoma</taxon>
    </lineage>
</organism>
<dbReference type="EMBL" id="JARK01001643">
    <property type="protein sequence ID" value="EYB84912.1"/>
    <property type="molecule type" value="Genomic_DNA"/>
</dbReference>
<comment type="caution">
    <text evidence="1">The sequence shown here is derived from an EMBL/GenBank/DDBJ whole genome shotgun (WGS) entry which is preliminary data.</text>
</comment>
<dbReference type="OrthoDB" id="10585184at2759"/>
<dbReference type="Proteomes" id="UP000024635">
    <property type="component" value="Unassembled WGS sequence"/>
</dbReference>
<evidence type="ECO:0000313" key="2">
    <source>
        <dbReference type="Proteomes" id="UP000024635"/>
    </source>
</evidence>
<evidence type="ECO:0000313" key="1">
    <source>
        <dbReference type="EMBL" id="EYB84912.1"/>
    </source>
</evidence>
<dbReference type="AlphaFoldDB" id="A0A016S3K6"/>
<sequence length="108" mass="11882">MRKAVEVSVLNGESTVVMSAATAGRSADEESTVASRRHAVADRGCRLTRSITRWYGPCTLDTKDRWRVAGCWPAPANLKNVCFVGFSCDRVGLSVYEKCTSQLIFVCF</sequence>
<protein>
    <submittedName>
        <fullName evidence="1">Uncharacterized protein</fullName>
    </submittedName>
</protein>
<proteinExistence type="predicted"/>